<dbReference type="Proteomes" id="UP000593567">
    <property type="component" value="Unassembled WGS sequence"/>
</dbReference>
<dbReference type="InterPro" id="IPR050304">
    <property type="entry name" value="MT-severing_AAA_ATPase"/>
</dbReference>
<dbReference type="InterPro" id="IPR027417">
    <property type="entry name" value="P-loop_NTPase"/>
</dbReference>
<reference evidence="2" key="1">
    <citation type="submission" date="2020-06" db="EMBL/GenBank/DDBJ databases">
        <title>Draft genome of Bugula neritina, a colonial animal packing powerful symbionts and potential medicines.</title>
        <authorList>
            <person name="Rayko M."/>
        </authorList>
    </citation>
    <scope>NUCLEOTIDE SEQUENCE [LARGE SCALE GENOMIC DNA]</scope>
    <source>
        <strain evidence="2">Kwan_BN1</strain>
    </source>
</reference>
<accession>A0A7J7J3X4</accession>
<dbReference type="Gene3D" id="3.40.50.300">
    <property type="entry name" value="P-loop containing nucleotide triphosphate hydrolases"/>
    <property type="match status" value="1"/>
</dbReference>
<dbReference type="OrthoDB" id="10251136at2759"/>
<evidence type="ECO:0000313" key="2">
    <source>
        <dbReference type="EMBL" id="KAF6020813.1"/>
    </source>
</evidence>
<evidence type="ECO:0000256" key="1">
    <source>
        <dbReference type="ARBA" id="ARBA00006914"/>
    </source>
</evidence>
<dbReference type="PANTHER" id="PTHR23074">
    <property type="entry name" value="AAA DOMAIN-CONTAINING"/>
    <property type="match status" value="1"/>
</dbReference>
<dbReference type="GO" id="GO:0008568">
    <property type="term" value="F:microtubule severing ATPase activity"/>
    <property type="evidence" value="ECO:0007669"/>
    <property type="project" value="TreeGrafter"/>
</dbReference>
<dbReference type="PANTHER" id="PTHR23074:SF17">
    <property type="entry name" value="FIDGETIN-LIKE PROTEIN 1"/>
    <property type="match status" value="1"/>
</dbReference>
<sequence>MDAHWPLAFQRSKSSSSDKQVAEALRYFISDSTYSGSSRSVDCHLLSKYDELLTTSLSNSGINNYADAVLQLISGQRNDSDSWESQLSFTDYAKSLDLSLDSGPLDDDVHIPQFVGEISIGEKPENCGDKFPCNLVAQTATFMSNNKRPLEQLPQEVQGTKFKAVDCKADSFKTAREQLIIDAAKNKNSSLGINSYGQNKKHLGPRRFTGKFCPPVVQENNITEMLYNENKNGETTARSSSKINMNEEEAEIPEELAYLDPKIVKLIMNEILDSNAGLTWDDIAGLQFVKKTIKEIIVLPMLRPYV</sequence>
<gene>
    <name evidence="2" type="ORF">EB796_020889</name>
</gene>
<protein>
    <submittedName>
        <fullName evidence="2">FIGNL1</fullName>
    </submittedName>
</protein>
<comment type="similarity">
    <text evidence="1">Belongs to the AAA ATPase family.</text>
</comment>
<keyword evidence="3" id="KW-1185">Reference proteome</keyword>
<evidence type="ECO:0000313" key="3">
    <source>
        <dbReference type="Proteomes" id="UP000593567"/>
    </source>
</evidence>
<dbReference type="GO" id="GO:0016887">
    <property type="term" value="F:ATP hydrolysis activity"/>
    <property type="evidence" value="ECO:0007669"/>
    <property type="project" value="TreeGrafter"/>
</dbReference>
<name>A0A7J7J3X4_BUGNE</name>
<dbReference type="AlphaFoldDB" id="A0A7J7J3X4"/>
<proteinExistence type="inferred from homology"/>
<dbReference type="EMBL" id="VXIV02003144">
    <property type="protein sequence ID" value="KAF6020813.1"/>
    <property type="molecule type" value="Genomic_DNA"/>
</dbReference>
<comment type="caution">
    <text evidence="2">The sequence shown here is derived from an EMBL/GenBank/DDBJ whole genome shotgun (WGS) entry which is preliminary data.</text>
</comment>
<organism evidence="2 3">
    <name type="scientific">Bugula neritina</name>
    <name type="common">Brown bryozoan</name>
    <name type="synonym">Sertularia neritina</name>
    <dbReference type="NCBI Taxonomy" id="10212"/>
    <lineage>
        <taxon>Eukaryota</taxon>
        <taxon>Metazoa</taxon>
        <taxon>Spiralia</taxon>
        <taxon>Lophotrochozoa</taxon>
        <taxon>Bryozoa</taxon>
        <taxon>Gymnolaemata</taxon>
        <taxon>Cheilostomatida</taxon>
        <taxon>Flustrina</taxon>
        <taxon>Buguloidea</taxon>
        <taxon>Bugulidae</taxon>
        <taxon>Bugula</taxon>
    </lineage>
</organism>